<evidence type="ECO:0000256" key="8">
    <source>
        <dbReference type="ARBA" id="ARBA00023136"/>
    </source>
</evidence>
<evidence type="ECO:0000256" key="3">
    <source>
        <dbReference type="ARBA" id="ARBA00008888"/>
    </source>
</evidence>
<organismHost>
    <name type="scientific">Mus musculus</name>
    <name type="common">Mouse</name>
    <dbReference type="NCBI Taxonomy" id="10090"/>
</organismHost>
<comment type="function">
    <text evidence="1">Superantigen.</text>
</comment>
<organism evidence="11">
    <name type="scientific">Mouse mammary tumor virus</name>
    <name type="common">MMTV</name>
    <dbReference type="NCBI Taxonomy" id="11757"/>
    <lineage>
        <taxon>Viruses</taxon>
        <taxon>Riboviria</taxon>
        <taxon>Pararnavirae</taxon>
        <taxon>Artverviricota</taxon>
        <taxon>Revtraviricetes</taxon>
        <taxon>Ortervirales</taxon>
        <taxon>Retroviridae</taxon>
        <taxon>Orthoretrovirinae</taxon>
        <taxon>Betaretrovirus</taxon>
        <taxon>Betaretrovirus murmamtum</taxon>
    </lineage>
</organism>
<keyword evidence="9" id="KW-0325">Glycoprotein</keyword>
<feature type="transmembrane region" description="Helical" evidence="10">
    <location>
        <begin position="45"/>
        <end position="67"/>
    </location>
</feature>
<protein>
    <submittedName>
        <fullName evidence="11">Superantigen</fullName>
    </submittedName>
</protein>
<comment type="subcellular location">
    <subcellularLocation>
        <location evidence="2">Membrane</location>
        <topology evidence="2">Single-pass type II membrane protein</topology>
    </subcellularLocation>
</comment>
<keyword evidence="7 10" id="KW-1133">Transmembrane helix</keyword>
<dbReference type="InterPro" id="IPR001213">
    <property type="entry name" value="MMTV_SAg"/>
</dbReference>
<keyword evidence="6" id="KW-0735">Signal-anchor</keyword>
<name>O90188_MMTV</name>
<accession>O90188</accession>
<evidence type="ECO:0000256" key="2">
    <source>
        <dbReference type="ARBA" id="ARBA00004606"/>
    </source>
</evidence>
<evidence type="ECO:0000256" key="1">
    <source>
        <dbReference type="ARBA" id="ARBA00002018"/>
    </source>
</evidence>
<evidence type="ECO:0000313" key="11">
    <source>
        <dbReference type="EMBL" id="AAC24860.1"/>
    </source>
</evidence>
<keyword evidence="5 10" id="KW-0812">Transmembrane</keyword>
<keyword evidence="8 10" id="KW-0472">Membrane</keyword>
<evidence type="ECO:0000256" key="7">
    <source>
        <dbReference type="ARBA" id="ARBA00022989"/>
    </source>
</evidence>
<proteinExistence type="evidence at transcript level"/>
<dbReference type="GO" id="GO:0016020">
    <property type="term" value="C:membrane"/>
    <property type="evidence" value="ECO:0007669"/>
    <property type="project" value="UniProtKB-SubCell"/>
</dbReference>
<keyword evidence="4" id="KW-0766">Superantigen</keyword>
<evidence type="ECO:0000256" key="4">
    <source>
        <dbReference type="ARBA" id="ARBA00022633"/>
    </source>
</evidence>
<evidence type="ECO:0000256" key="10">
    <source>
        <dbReference type="SAM" id="Phobius"/>
    </source>
</evidence>
<evidence type="ECO:0000256" key="6">
    <source>
        <dbReference type="ARBA" id="ARBA00022968"/>
    </source>
</evidence>
<reference evidence="11" key="1">
    <citation type="submission" date="1998-06" db="EMBL/GenBank/DDBJ databases">
        <title>Genetic Analyses of MMTV in the RIII Strain of Mice: Evidence for a Novel non-LTR Retrotransposon.</title>
        <authorList>
            <person name="Popken-Harris P.D."/>
            <person name="Pliml L.S."/>
            <person name="Harris L.F."/>
        </authorList>
    </citation>
    <scope>NUCLEOTIDE SEQUENCE</scope>
</reference>
<evidence type="ECO:0000256" key="5">
    <source>
        <dbReference type="ARBA" id="ARBA00022692"/>
    </source>
</evidence>
<sequence>MPRLQQKWLNSRECPTLRGEAAKGLFPTKDDPSAHTRMSPSDKDILILCCKLGIALLCLGLLGEVAVRARRALTIDSLNSSSVQDYNLSNSENSTFLLGQGPQPTSSYKPHRFCPSEIEIRMLAKKYIFTNKTNPIGRLLVTMLRNESLSFSTIFTQIQKLEMGIESRKRRSVSVEEQVQELSAAGLEVKRGKKSVLVKIGDRWWQPGTYRGPYIYRPTDAPLPYTGRYDLNFNRWVTVNGYKVLYRSLPFRERLARARPPWCVLTQEEKDDMKQQVHDYIYLGTGMNWWGRFFDYTEEGAIAKILHNKKHTFAGKLGMDGLHFT</sequence>
<dbReference type="EMBL" id="AF071010">
    <property type="protein sequence ID" value="AAC24860.1"/>
    <property type="molecule type" value="mRNA"/>
</dbReference>
<evidence type="ECO:0000256" key="9">
    <source>
        <dbReference type="ARBA" id="ARBA00023180"/>
    </source>
</evidence>
<dbReference type="Pfam" id="PF01054">
    <property type="entry name" value="MMTV_SAg"/>
    <property type="match status" value="1"/>
</dbReference>
<comment type="similarity">
    <text evidence="3">Belongs to the mouse mammary tumor virus PR73 superantigen family.</text>
</comment>